<dbReference type="GO" id="GO:0002953">
    <property type="term" value="F:5'-deoxynucleotidase activity"/>
    <property type="evidence" value="ECO:0007669"/>
    <property type="project" value="UniProtKB-EC"/>
</dbReference>
<evidence type="ECO:0000256" key="1">
    <source>
        <dbReference type="ARBA" id="ARBA00022801"/>
    </source>
</evidence>
<keyword evidence="4" id="KW-1185">Reference proteome</keyword>
<gene>
    <name evidence="3" type="ORF">DU002_14840</name>
</gene>
<dbReference type="RefSeq" id="WP_114339182.1">
    <property type="nucleotide sequence ID" value="NZ_QPID01000009.1"/>
</dbReference>
<evidence type="ECO:0000313" key="3">
    <source>
        <dbReference type="EMBL" id="RCU45732.1"/>
    </source>
</evidence>
<dbReference type="Proteomes" id="UP000252558">
    <property type="component" value="Unassembled WGS sequence"/>
</dbReference>
<dbReference type="GO" id="GO:0005737">
    <property type="term" value="C:cytoplasm"/>
    <property type="evidence" value="ECO:0007669"/>
    <property type="project" value="TreeGrafter"/>
</dbReference>
<organism evidence="3 4">
    <name type="scientific">Corallincola holothuriorum</name>
    <dbReference type="NCBI Taxonomy" id="2282215"/>
    <lineage>
        <taxon>Bacteria</taxon>
        <taxon>Pseudomonadati</taxon>
        <taxon>Pseudomonadota</taxon>
        <taxon>Gammaproteobacteria</taxon>
        <taxon>Alteromonadales</taxon>
        <taxon>Psychromonadaceae</taxon>
        <taxon>Corallincola</taxon>
    </lineage>
</organism>
<protein>
    <submittedName>
        <fullName evidence="3">5'-deoxynucleotidase</fullName>
        <ecNumber evidence="3">3.1.3.89</ecNumber>
    </submittedName>
</protein>
<dbReference type="EC" id="3.1.3.89" evidence="3"/>
<dbReference type="SUPFAM" id="SSF109604">
    <property type="entry name" value="HD-domain/PDEase-like"/>
    <property type="match status" value="1"/>
</dbReference>
<dbReference type="EMBL" id="QPID01000009">
    <property type="protein sequence ID" value="RCU45732.1"/>
    <property type="molecule type" value="Genomic_DNA"/>
</dbReference>
<dbReference type="NCBIfam" id="NF003009">
    <property type="entry name" value="PRK03826.1"/>
    <property type="match status" value="1"/>
</dbReference>
<name>A0A368N5A2_9GAMM</name>
<dbReference type="Gene3D" id="1.10.3210.10">
    <property type="entry name" value="Hypothetical protein af1432"/>
    <property type="match status" value="1"/>
</dbReference>
<dbReference type="OrthoDB" id="9812744at2"/>
<dbReference type="AlphaFoldDB" id="A0A368N5A2"/>
<comment type="caution">
    <text evidence="3">The sequence shown here is derived from an EMBL/GenBank/DDBJ whole genome shotgun (WGS) entry which is preliminary data.</text>
</comment>
<dbReference type="SMART" id="SM00471">
    <property type="entry name" value="HDc"/>
    <property type="match status" value="1"/>
</dbReference>
<evidence type="ECO:0000313" key="4">
    <source>
        <dbReference type="Proteomes" id="UP000252558"/>
    </source>
</evidence>
<evidence type="ECO:0000259" key="2">
    <source>
        <dbReference type="SMART" id="SM00471"/>
    </source>
</evidence>
<dbReference type="PANTHER" id="PTHR11845">
    <property type="entry name" value="5'-DEOXYNUCLEOTIDASE HDDC2"/>
    <property type="match status" value="1"/>
</dbReference>
<feature type="domain" description="HD/PDEase" evidence="2">
    <location>
        <begin position="25"/>
        <end position="152"/>
    </location>
</feature>
<sequence>MRNVFFALMSRMQNIQRWSKSNPTRSENVAEHSLQVAMFAHCLGVIRNTVYTDRPQVNEDKLATLALFHDGPEVLTEDVNSLIKYSDNRMLNLCREMEHIACDMMVNTVPEEMADIYRPLIQQHEQGSEEGLFVKAADILSAYAKALSELRANNTEFKGTKEKLDKVLADYCERLPEVGYFMEKFMPSFMLTIDDLVDAAFMPSDGEQKALHRRRVI</sequence>
<reference evidence="3 4" key="1">
    <citation type="submission" date="2018-07" db="EMBL/GenBank/DDBJ databases">
        <title>Corallincola holothuriorum sp. nov., a new facultative anaerobe isolated from sea cucumber Apostichopus japonicus.</title>
        <authorList>
            <person name="Xia H."/>
        </authorList>
    </citation>
    <scope>NUCLEOTIDE SEQUENCE [LARGE SCALE GENOMIC DNA]</scope>
    <source>
        <strain evidence="3 4">C4</strain>
    </source>
</reference>
<dbReference type="PANTHER" id="PTHR11845:SF13">
    <property type="entry name" value="5'-DEOXYNUCLEOTIDASE HDDC2"/>
    <property type="match status" value="1"/>
</dbReference>
<dbReference type="InterPro" id="IPR003607">
    <property type="entry name" value="HD/PDEase_dom"/>
</dbReference>
<dbReference type="Pfam" id="PF12917">
    <property type="entry name" value="YfbR-like"/>
    <property type="match status" value="1"/>
</dbReference>
<accession>A0A368N5A2</accession>
<dbReference type="InterPro" id="IPR039356">
    <property type="entry name" value="YfbR/HDDC2"/>
</dbReference>
<proteinExistence type="predicted"/>
<keyword evidence="1 3" id="KW-0378">Hydrolase</keyword>